<evidence type="ECO:0000313" key="1">
    <source>
        <dbReference type="EMBL" id="OOQ59036.1"/>
    </source>
</evidence>
<organism evidence="1 2">
    <name type="scientific">Mucilaginibacter pedocola</name>
    <dbReference type="NCBI Taxonomy" id="1792845"/>
    <lineage>
        <taxon>Bacteria</taxon>
        <taxon>Pseudomonadati</taxon>
        <taxon>Bacteroidota</taxon>
        <taxon>Sphingobacteriia</taxon>
        <taxon>Sphingobacteriales</taxon>
        <taxon>Sphingobacteriaceae</taxon>
        <taxon>Mucilaginibacter</taxon>
    </lineage>
</organism>
<gene>
    <name evidence="1" type="ORF">BC343_29835</name>
</gene>
<accession>A0A1S9PDI6</accession>
<sequence>MFPGLISQFVFNRKGRKVFAKRAKPCKLINKLCSVLTFGLVPSRERIFVLFALMNMQIFAHFAVK</sequence>
<comment type="caution">
    <text evidence="1">The sequence shown here is derived from an EMBL/GenBank/DDBJ whole genome shotgun (WGS) entry which is preliminary data.</text>
</comment>
<proteinExistence type="predicted"/>
<dbReference type="AlphaFoldDB" id="A0A1S9PDI6"/>
<evidence type="ECO:0000313" key="2">
    <source>
        <dbReference type="Proteomes" id="UP000189739"/>
    </source>
</evidence>
<protein>
    <submittedName>
        <fullName evidence="1">Uncharacterized protein</fullName>
    </submittedName>
</protein>
<dbReference type="EMBL" id="MBTF01000018">
    <property type="protein sequence ID" value="OOQ59036.1"/>
    <property type="molecule type" value="Genomic_DNA"/>
</dbReference>
<keyword evidence="2" id="KW-1185">Reference proteome</keyword>
<reference evidence="1 2" key="1">
    <citation type="submission" date="2016-07" db="EMBL/GenBank/DDBJ databases">
        <title>Genomic analysis of zinc-resistant bacterium Mucilaginibacter pedocola TBZ30.</title>
        <authorList>
            <person name="Huang J."/>
            <person name="Tang J."/>
        </authorList>
    </citation>
    <scope>NUCLEOTIDE SEQUENCE [LARGE SCALE GENOMIC DNA]</scope>
    <source>
        <strain evidence="1 2">TBZ30</strain>
    </source>
</reference>
<dbReference type="Proteomes" id="UP000189739">
    <property type="component" value="Unassembled WGS sequence"/>
</dbReference>
<name>A0A1S9PDI6_9SPHI</name>